<gene>
    <name evidence="2" type="ORF">L207DRAFT_432666</name>
</gene>
<feature type="non-terminal residue" evidence="2">
    <location>
        <position position="431"/>
    </location>
</feature>
<proteinExistence type="predicted"/>
<protein>
    <recommendedName>
        <fullName evidence="1">DUF5624 domain-containing protein</fullName>
    </recommendedName>
</protein>
<evidence type="ECO:0000313" key="2">
    <source>
        <dbReference type="EMBL" id="PMD37486.1"/>
    </source>
</evidence>
<dbReference type="InterPro" id="IPR041132">
    <property type="entry name" value="DUF5624"/>
</dbReference>
<reference evidence="2 3" key="1">
    <citation type="submission" date="2016-04" db="EMBL/GenBank/DDBJ databases">
        <title>A degradative enzymes factory behind the ericoid mycorrhizal symbiosis.</title>
        <authorList>
            <consortium name="DOE Joint Genome Institute"/>
            <person name="Martino E."/>
            <person name="Morin E."/>
            <person name="Grelet G."/>
            <person name="Kuo A."/>
            <person name="Kohler A."/>
            <person name="Daghino S."/>
            <person name="Barry K."/>
            <person name="Choi C."/>
            <person name="Cichocki N."/>
            <person name="Clum A."/>
            <person name="Copeland A."/>
            <person name="Hainaut M."/>
            <person name="Haridas S."/>
            <person name="Labutti K."/>
            <person name="Lindquist E."/>
            <person name="Lipzen A."/>
            <person name="Khouja H.-R."/>
            <person name="Murat C."/>
            <person name="Ohm R."/>
            <person name="Olson A."/>
            <person name="Spatafora J."/>
            <person name="Veneault-Fourrey C."/>
            <person name="Henrissat B."/>
            <person name="Grigoriev I."/>
            <person name="Martin F."/>
            <person name="Perotto S."/>
        </authorList>
    </citation>
    <scope>NUCLEOTIDE SEQUENCE [LARGE SCALE GENOMIC DNA]</scope>
    <source>
        <strain evidence="2 3">F</strain>
    </source>
</reference>
<dbReference type="Proteomes" id="UP000235786">
    <property type="component" value="Unassembled WGS sequence"/>
</dbReference>
<dbReference type="EMBL" id="KZ613949">
    <property type="protein sequence ID" value="PMD37486.1"/>
    <property type="molecule type" value="Genomic_DNA"/>
</dbReference>
<dbReference type="OrthoDB" id="408373at2759"/>
<organism evidence="2 3">
    <name type="scientific">Hyaloscypha variabilis (strain UAMH 11265 / GT02V1 / F)</name>
    <name type="common">Meliniomyces variabilis</name>
    <dbReference type="NCBI Taxonomy" id="1149755"/>
    <lineage>
        <taxon>Eukaryota</taxon>
        <taxon>Fungi</taxon>
        <taxon>Dikarya</taxon>
        <taxon>Ascomycota</taxon>
        <taxon>Pezizomycotina</taxon>
        <taxon>Leotiomycetes</taxon>
        <taxon>Helotiales</taxon>
        <taxon>Hyaloscyphaceae</taxon>
        <taxon>Hyaloscypha</taxon>
        <taxon>Hyaloscypha variabilis</taxon>
    </lineage>
</organism>
<dbReference type="AlphaFoldDB" id="A0A2J6RG33"/>
<sequence length="431" mass="48274">MTVKDETWLVVCESLDKDQNFRVDTHIYRFNPQPAIARGDLPPKYSFQSSEFLELFQVYTASDTSLGTQLAISSSAKTSQYPLLAATSSSLLLFPGCGGDPSYVSFRLTNRGFKELAAISHFGPALASLVQMYTADSEDGAWRKHAQELFDAAEKAKSANSTELWRDRIRVEAFRGREGAIATMVDYACTITMKYLQLVISDPTKLTSQFLQEEYLEARGSVLGATVPINAVMIATFFLVGLDLAYKMKVWLQDKNMDWTKAMVLIIGRQGRETAGVTVTSNAVAQVIFQSSNLMLPAERLYIAPHGPDVVVNDATDMELLRQYEKPMRMLWNRNFAMAQLGPTMFEGYPRYTPEMRSRPVIATTTTELSDMPAIHGPDDWMAMTTRMRIVLEDVRQLLSGCVTDYAAEQLRLHGNNPYAVVVPGLDHFNY</sequence>
<evidence type="ECO:0000259" key="1">
    <source>
        <dbReference type="Pfam" id="PF18538"/>
    </source>
</evidence>
<name>A0A2J6RG33_HYAVF</name>
<keyword evidence="3" id="KW-1185">Reference proteome</keyword>
<dbReference type="Pfam" id="PF18538">
    <property type="entry name" value="DUF5624"/>
    <property type="match status" value="1"/>
</dbReference>
<evidence type="ECO:0000313" key="3">
    <source>
        <dbReference type="Proteomes" id="UP000235786"/>
    </source>
</evidence>
<accession>A0A2J6RG33</accession>
<feature type="domain" description="DUF5624" evidence="1">
    <location>
        <begin position="110"/>
        <end position="242"/>
    </location>
</feature>